<feature type="transmembrane region" description="Helical" evidence="1">
    <location>
        <begin position="29"/>
        <end position="48"/>
    </location>
</feature>
<organism evidence="2 3">
    <name type="scientific">Paenibacillus septentrionalis</name>
    <dbReference type="NCBI Taxonomy" id="429342"/>
    <lineage>
        <taxon>Bacteria</taxon>
        <taxon>Bacillati</taxon>
        <taxon>Bacillota</taxon>
        <taxon>Bacilli</taxon>
        <taxon>Bacillales</taxon>
        <taxon>Paenibacillaceae</taxon>
        <taxon>Paenibacillus</taxon>
    </lineage>
</organism>
<accession>A0ABW1UZ31</accession>
<protein>
    <submittedName>
        <fullName evidence="2">Uncharacterized protein</fullName>
    </submittedName>
</protein>
<dbReference type="RefSeq" id="WP_379231226.1">
    <property type="nucleotide sequence ID" value="NZ_JBHSTE010000001.1"/>
</dbReference>
<sequence length="74" mass="8141">MIGLSSSLTSLPTSEFQVFVFTLSSIKRYFLIEIVGGTAFFMLGRILFHSDLLCLACNIIASQMLNYVLPTATS</sequence>
<proteinExistence type="predicted"/>
<name>A0ABW1UZ31_9BACL</name>
<keyword evidence="1" id="KW-0812">Transmembrane</keyword>
<evidence type="ECO:0000313" key="2">
    <source>
        <dbReference type="EMBL" id="MFC6331707.1"/>
    </source>
</evidence>
<gene>
    <name evidence="2" type="ORF">ACFP56_03660</name>
</gene>
<reference evidence="3" key="1">
    <citation type="journal article" date="2019" name="Int. J. Syst. Evol. Microbiol.">
        <title>The Global Catalogue of Microorganisms (GCM) 10K type strain sequencing project: providing services to taxonomists for standard genome sequencing and annotation.</title>
        <authorList>
            <consortium name="The Broad Institute Genomics Platform"/>
            <consortium name="The Broad Institute Genome Sequencing Center for Infectious Disease"/>
            <person name="Wu L."/>
            <person name="Ma J."/>
        </authorList>
    </citation>
    <scope>NUCLEOTIDE SEQUENCE [LARGE SCALE GENOMIC DNA]</scope>
    <source>
        <strain evidence="3">PCU 280</strain>
    </source>
</reference>
<dbReference type="Proteomes" id="UP001596233">
    <property type="component" value="Unassembled WGS sequence"/>
</dbReference>
<evidence type="ECO:0000256" key="1">
    <source>
        <dbReference type="SAM" id="Phobius"/>
    </source>
</evidence>
<keyword evidence="1" id="KW-0472">Membrane</keyword>
<keyword evidence="1" id="KW-1133">Transmembrane helix</keyword>
<evidence type="ECO:0000313" key="3">
    <source>
        <dbReference type="Proteomes" id="UP001596233"/>
    </source>
</evidence>
<dbReference type="EMBL" id="JBHSTE010000001">
    <property type="protein sequence ID" value="MFC6331707.1"/>
    <property type="molecule type" value="Genomic_DNA"/>
</dbReference>
<comment type="caution">
    <text evidence="2">The sequence shown here is derived from an EMBL/GenBank/DDBJ whole genome shotgun (WGS) entry which is preliminary data.</text>
</comment>
<keyword evidence="3" id="KW-1185">Reference proteome</keyword>